<dbReference type="AlphaFoldDB" id="A0A7W7ACW8"/>
<dbReference type="OrthoDB" id="7828645at2"/>
<feature type="transmembrane region" description="Helical" evidence="5">
    <location>
        <begin position="76"/>
        <end position="95"/>
    </location>
</feature>
<gene>
    <name evidence="7" type="ORF">GGR37_002934</name>
</gene>
<dbReference type="InterPro" id="IPR009915">
    <property type="entry name" value="NnrU_dom"/>
</dbReference>
<feature type="transmembrane region" description="Helical" evidence="5">
    <location>
        <begin position="6"/>
        <end position="26"/>
    </location>
</feature>
<dbReference type="Proteomes" id="UP000538566">
    <property type="component" value="Unassembled WGS sequence"/>
</dbReference>
<dbReference type="RefSeq" id="WP_144904471.1">
    <property type="nucleotide sequence ID" value="NZ_JACHOA010000005.1"/>
</dbReference>
<keyword evidence="4 5" id="KW-0472">Membrane</keyword>
<comment type="caution">
    <text evidence="7">The sequence shown here is derived from an EMBL/GenBank/DDBJ whole genome shotgun (WGS) entry which is preliminary data.</text>
</comment>
<proteinExistence type="predicted"/>
<evidence type="ECO:0000259" key="6">
    <source>
        <dbReference type="Pfam" id="PF07298"/>
    </source>
</evidence>
<reference evidence="7 8" key="1">
    <citation type="submission" date="2020-08" db="EMBL/GenBank/DDBJ databases">
        <title>Genomic Encyclopedia of Type Strains, Phase IV (KMG-IV): sequencing the most valuable type-strain genomes for metagenomic binning, comparative biology and taxonomic classification.</title>
        <authorList>
            <person name="Goeker M."/>
        </authorList>
    </citation>
    <scope>NUCLEOTIDE SEQUENCE [LARGE SCALE GENOMIC DNA]</scope>
    <source>
        <strain evidence="7 8">DSM 17507</strain>
    </source>
</reference>
<name>A0A7W7ACW8_9SPHN</name>
<keyword evidence="8" id="KW-1185">Reference proteome</keyword>
<keyword evidence="3 5" id="KW-1133">Transmembrane helix</keyword>
<evidence type="ECO:0000256" key="5">
    <source>
        <dbReference type="SAM" id="Phobius"/>
    </source>
</evidence>
<dbReference type="Pfam" id="PF07298">
    <property type="entry name" value="NnrU"/>
    <property type="match status" value="1"/>
</dbReference>
<dbReference type="EMBL" id="JACHOA010000005">
    <property type="protein sequence ID" value="MBB4614647.1"/>
    <property type="molecule type" value="Genomic_DNA"/>
</dbReference>
<accession>A0A7W7ACW8</accession>
<evidence type="ECO:0000256" key="1">
    <source>
        <dbReference type="ARBA" id="ARBA00004141"/>
    </source>
</evidence>
<feature type="domain" description="NnrU" evidence="6">
    <location>
        <begin position="8"/>
        <end position="218"/>
    </location>
</feature>
<organism evidence="7 8">
    <name type="scientific">Novosphingobium taihuense</name>
    <dbReference type="NCBI Taxonomy" id="260085"/>
    <lineage>
        <taxon>Bacteria</taxon>
        <taxon>Pseudomonadati</taxon>
        <taxon>Pseudomonadota</taxon>
        <taxon>Alphaproteobacteria</taxon>
        <taxon>Sphingomonadales</taxon>
        <taxon>Sphingomonadaceae</taxon>
        <taxon>Novosphingobium</taxon>
    </lineage>
</organism>
<evidence type="ECO:0000256" key="4">
    <source>
        <dbReference type="ARBA" id="ARBA00023136"/>
    </source>
</evidence>
<evidence type="ECO:0000256" key="2">
    <source>
        <dbReference type="ARBA" id="ARBA00022692"/>
    </source>
</evidence>
<evidence type="ECO:0000313" key="7">
    <source>
        <dbReference type="EMBL" id="MBB4614647.1"/>
    </source>
</evidence>
<evidence type="ECO:0000256" key="3">
    <source>
        <dbReference type="ARBA" id="ARBA00022989"/>
    </source>
</evidence>
<evidence type="ECO:0000313" key="8">
    <source>
        <dbReference type="Proteomes" id="UP000538566"/>
    </source>
</evidence>
<feature type="transmembrane region" description="Helical" evidence="5">
    <location>
        <begin position="38"/>
        <end position="56"/>
    </location>
</feature>
<keyword evidence="2 5" id="KW-0812">Transmembrane</keyword>
<protein>
    <submittedName>
        <fullName evidence="7">Putative membrane protein</fullName>
    </submittedName>
</protein>
<feature type="transmembrane region" description="Helical" evidence="5">
    <location>
        <begin position="128"/>
        <end position="157"/>
    </location>
</feature>
<sequence>MSAGLIHLILATVAFVVTHFLMSGPLRRPLVRMLGEQGFLLAYSLVSISTLAWVIVVFDRTDSDWAAWNGTAPLTWAIASLLTLIGLALLIPSFVHNPALPGKKTAGLGTVAPVGVFKVTRHPMMWGIALWALGHMIAAPTARVLILMTGLIVLALVGSHFQDKRKLAGNKREVGPWQRRTTFWPNLGELLRLRSILLLGLLVWFIITWVHYHLFGIPAGLWLWVA</sequence>
<comment type="subcellular location">
    <subcellularLocation>
        <location evidence="1">Membrane</location>
        <topology evidence="1">Multi-pass membrane protein</topology>
    </subcellularLocation>
</comment>
<feature type="transmembrane region" description="Helical" evidence="5">
    <location>
        <begin position="196"/>
        <end position="225"/>
    </location>
</feature>
<dbReference type="GO" id="GO:0016020">
    <property type="term" value="C:membrane"/>
    <property type="evidence" value="ECO:0007669"/>
    <property type="project" value="UniProtKB-SubCell"/>
</dbReference>